<reference evidence="4" key="2">
    <citation type="submission" date="2021-08" db="EMBL/GenBank/DDBJ databases">
        <authorList>
            <person name="Gostincar C."/>
            <person name="Sun X."/>
            <person name="Song Z."/>
            <person name="Gunde-Cimerman N."/>
        </authorList>
    </citation>
    <scope>NUCLEOTIDE SEQUENCE</scope>
    <source>
        <strain evidence="4">EXF-9298</strain>
    </source>
</reference>
<dbReference type="GO" id="GO:0005737">
    <property type="term" value="C:cytoplasm"/>
    <property type="evidence" value="ECO:0007669"/>
    <property type="project" value="TreeGrafter"/>
</dbReference>
<evidence type="ECO:0000313" key="4">
    <source>
        <dbReference type="EMBL" id="KAG9990819.1"/>
    </source>
</evidence>
<proteinExistence type="predicted"/>
<keyword evidence="1" id="KW-0596">Phosphopantetheine</keyword>
<sequence>MASSSIIQPTAFPRLDDLWTPIQREHNDQTAYKRLDFSFTTNQEAHPRGREDLLKSYSQFIASYTGQSEVTFQTFDGSAVSGSDMTDDYLLDLVQHTQHQEDTKAFDFGLEIIADVDNFDSTEAPVLLSCSFLVQYHAMKMALTLKYDNLLMDEDYADAIFKILVNRFARVQVYADQEIMLSILNHPHLQQSSRLQHLHSDKDAVSLLHSGFLGTLREYPDRHALDYRSATTQFTVTYRQLDMITTALAHKLRNSIPHTSHNAQLIVPAYMEASSALYVSWLAVLKAGFAFCPLPVDAPAMDLQSIIQDLCATVVLTNEPMLCGRPWDPWYCDGDDLSACLDINEFVTSWMHTPYVPENKTLPSIAETDLAYIMYSSSSLANTFAHEQKRVSMACVFVPNKPHFSLGDL</sequence>
<dbReference type="SUPFAM" id="SSF56801">
    <property type="entry name" value="Acetyl-CoA synthetase-like"/>
    <property type="match status" value="1"/>
</dbReference>
<dbReference type="GO" id="GO:0031177">
    <property type="term" value="F:phosphopantetheine binding"/>
    <property type="evidence" value="ECO:0007669"/>
    <property type="project" value="TreeGrafter"/>
</dbReference>
<keyword evidence="5" id="KW-1185">Reference proteome</keyword>
<gene>
    <name evidence="4" type="ORF">KCU98_g844</name>
</gene>
<dbReference type="GO" id="GO:0043041">
    <property type="term" value="P:amino acid activation for nonribosomal peptide biosynthetic process"/>
    <property type="evidence" value="ECO:0007669"/>
    <property type="project" value="TreeGrafter"/>
</dbReference>
<dbReference type="Pfam" id="PF00501">
    <property type="entry name" value="AMP-binding"/>
    <property type="match status" value="1"/>
</dbReference>
<feature type="non-terminal residue" evidence="4">
    <location>
        <position position="1"/>
    </location>
</feature>
<evidence type="ECO:0000259" key="3">
    <source>
        <dbReference type="Pfam" id="PF00501"/>
    </source>
</evidence>
<dbReference type="InterPro" id="IPR042099">
    <property type="entry name" value="ANL_N_sf"/>
</dbReference>
<evidence type="ECO:0000256" key="2">
    <source>
        <dbReference type="ARBA" id="ARBA00022553"/>
    </source>
</evidence>
<dbReference type="AlphaFoldDB" id="A0A9P8G5Q7"/>
<feature type="domain" description="AMP-dependent synthetase/ligase" evidence="3">
    <location>
        <begin position="217"/>
        <end position="379"/>
    </location>
</feature>
<dbReference type="GO" id="GO:0044550">
    <property type="term" value="P:secondary metabolite biosynthetic process"/>
    <property type="evidence" value="ECO:0007669"/>
    <property type="project" value="TreeGrafter"/>
</dbReference>
<reference evidence="4" key="1">
    <citation type="journal article" date="2021" name="J Fungi (Basel)">
        <title>Virulence traits and population genomics of the black yeast Aureobasidium melanogenum.</title>
        <authorList>
            <person name="Cernosa A."/>
            <person name="Sun X."/>
            <person name="Gostincar C."/>
            <person name="Fang C."/>
            <person name="Gunde-Cimerman N."/>
            <person name="Song Z."/>
        </authorList>
    </citation>
    <scope>NUCLEOTIDE SEQUENCE</scope>
    <source>
        <strain evidence="4">EXF-9298</strain>
    </source>
</reference>
<comment type="caution">
    <text evidence="4">The sequence shown here is derived from an EMBL/GenBank/DDBJ whole genome shotgun (WGS) entry which is preliminary data.</text>
</comment>
<dbReference type="PANTHER" id="PTHR45527">
    <property type="entry name" value="NONRIBOSOMAL PEPTIDE SYNTHETASE"/>
    <property type="match status" value="1"/>
</dbReference>
<name>A0A9P8G5Q7_AURME</name>
<organism evidence="4 5">
    <name type="scientific">Aureobasidium melanogenum</name>
    <name type="common">Aureobasidium pullulans var. melanogenum</name>
    <dbReference type="NCBI Taxonomy" id="46634"/>
    <lineage>
        <taxon>Eukaryota</taxon>
        <taxon>Fungi</taxon>
        <taxon>Dikarya</taxon>
        <taxon>Ascomycota</taxon>
        <taxon>Pezizomycotina</taxon>
        <taxon>Dothideomycetes</taxon>
        <taxon>Dothideomycetidae</taxon>
        <taxon>Dothideales</taxon>
        <taxon>Saccotheciaceae</taxon>
        <taxon>Aureobasidium</taxon>
    </lineage>
</organism>
<protein>
    <submittedName>
        <fullName evidence="4">Acetyl-CoA synthetase-like protein</fullName>
    </submittedName>
</protein>
<dbReference type="PANTHER" id="PTHR45527:SF1">
    <property type="entry name" value="FATTY ACID SYNTHASE"/>
    <property type="match status" value="1"/>
</dbReference>
<dbReference type="Proteomes" id="UP000729357">
    <property type="component" value="Unassembled WGS sequence"/>
</dbReference>
<evidence type="ECO:0000256" key="1">
    <source>
        <dbReference type="ARBA" id="ARBA00022450"/>
    </source>
</evidence>
<keyword evidence="2" id="KW-0597">Phosphoprotein</keyword>
<evidence type="ECO:0000313" key="5">
    <source>
        <dbReference type="Proteomes" id="UP000729357"/>
    </source>
</evidence>
<dbReference type="Gene3D" id="3.40.50.12780">
    <property type="entry name" value="N-terminal domain of ligase-like"/>
    <property type="match status" value="1"/>
</dbReference>
<dbReference type="EMBL" id="JAHFXS010000016">
    <property type="protein sequence ID" value="KAG9990819.1"/>
    <property type="molecule type" value="Genomic_DNA"/>
</dbReference>
<dbReference type="InterPro" id="IPR000873">
    <property type="entry name" value="AMP-dep_synth/lig_dom"/>
</dbReference>
<accession>A0A9P8G5Q7</accession>